<evidence type="ECO:0000313" key="7">
    <source>
        <dbReference type="Proteomes" id="UP000268870"/>
    </source>
</evidence>
<keyword evidence="4" id="KW-0547">Nucleotide-binding</keyword>
<gene>
    <name evidence="4" type="primary">lagD</name>
    <name evidence="2" type="ORF">AX245_10555</name>
    <name evidence="3" type="ORF">C4618_02815</name>
    <name evidence="4" type="ORF">NCTC8184_00458</name>
</gene>
<dbReference type="EMBL" id="QHGZ01000080">
    <property type="protein sequence ID" value="RDY85435.1"/>
    <property type="molecule type" value="Genomic_DNA"/>
</dbReference>
<dbReference type="GO" id="GO:0006508">
    <property type="term" value="P:proteolysis"/>
    <property type="evidence" value="ECO:0007669"/>
    <property type="project" value="InterPro"/>
</dbReference>
<accession>A0A0E1EJS9</accession>
<reference evidence="4 7" key="3">
    <citation type="submission" date="2018-12" db="EMBL/GenBank/DDBJ databases">
        <authorList>
            <consortium name="Pathogen Informatics"/>
        </authorList>
    </citation>
    <scope>NUCLEOTIDE SEQUENCE [LARGE SCALE GENOMIC DNA]</scope>
    <source>
        <strain evidence="4 7">NCTC8184</strain>
    </source>
</reference>
<dbReference type="Proteomes" id="UP000268870">
    <property type="component" value="Chromosome"/>
</dbReference>
<evidence type="ECO:0000313" key="3">
    <source>
        <dbReference type="EMBL" id="RDY85435.1"/>
    </source>
</evidence>
<name>A0A0E1EJS9_STRAG</name>
<dbReference type="GO" id="GO:0008233">
    <property type="term" value="F:peptidase activity"/>
    <property type="evidence" value="ECO:0007669"/>
    <property type="project" value="InterPro"/>
</dbReference>
<evidence type="ECO:0000259" key="1">
    <source>
        <dbReference type="Pfam" id="PF03412"/>
    </source>
</evidence>
<dbReference type="GO" id="GO:0016020">
    <property type="term" value="C:membrane"/>
    <property type="evidence" value="ECO:0007669"/>
    <property type="project" value="InterPro"/>
</dbReference>
<feature type="domain" description="Peptidase C39" evidence="1">
    <location>
        <begin position="6"/>
        <end position="56"/>
    </location>
</feature>
<evidence type="ECO:0000313" key="4">
    <source>
        <dbReference type="EMBL" id="VED64488.1"/>
    </source>
</evidence>
<evidence type="ECO:0000313" key="2">
    <source>
        <dbReference type="EMBL" id="OCM71637.1"/>
    </source>
</evidence>
<dbReference type="EMBL" id="LR134265">
    <property type="protein sequence ID" value="VED64488.1"/>
    <property type="molecule type" value="Genomic_DNA"/>
</dbReference>
<dbReference type="Proteomes" id="UP000093122">
    <property type="component" value="Unassembled WGS sequence"/>
</dbReference>
<evidence type="ECO:0000313" key="5">
    <source>
        <dbReference type="Proteomes" id="UP000093122"/>
    </source>
</evidence>
<keyword evidence="4" id="KW-0378">Hydrolase</keyword>
<sequence>MLTYKKALVRQVDTKDCGVTALASIAKFYGSKYSLNHLRELAKTNRDGTTASGIIAGTTK</sequence>
<dbReference type="Gene3D" id="3.90.70.10">
    <property type="entry name" value="Cysteine proteinases"/>
    <property type="match status" value="1"/>
</dbReference>
<dbReference type="EMBL" id="MAWT01000022">
    <property type="protein sequence ID" value="OCM71637.1"/>
    <property type="molecule type" value="Genomic_DNA"/>
</dbReference>
<dbReference type="Proteomes" id="UP000256718">
    <property type="component" value="Unassembled WGS sequence"/>
</dbReference>
<organism evidence="4 7">
    <name type="scientific">Streptococcus agalactiae</name>
    <dbReference type="NCBI Taxonomy" id="1311"/>
    <lineage>
        <taxon>Bacteria</taxon>
        <taxon>Bacillati</taxon>
        <taxon>Bacillota</taxon>
        <taxon>Bacilli</taxon>
        <taxon>Lactobacillales</taxon>
        <taxon>Streptococcaceae</taxon>
        <taxon>Streptococcus</taxon>
    </lineage>
</organism>
<proteinExistence type="predicted"/>
<dbReference type="InterPro" id="IPR005074">
    <property type="entry name" value="Peptidase_C39"/>
</dbReference>
<keyword evidence="4" id="KW-0067">ATP-binding</keyword>
<reference evidence="2 5" key="1">
    <citation type="journal article" date="2016" name="Sci. Rep.">
        <title>Serotype IV Streptococcus agalactiae ST-452 has arisen from large genomic recombination events between CC23 and the hypervirulent CC17 lineages.</title>
        <authorList>
            <person name="Campisi E."/>
            <person name="Rinaudo C.D."/>
            <person name="Donati C."/>
            <person name="Barucco M."/>
            <person name="Torricelli G."/>
            <person name="Edwards M.S."/>
            <person name="Baker C.J."/>
            <person name="Margarit I."/>
            <person name="Rosini R."/>
        </authorList>
    </citation>
    <scope>NUCLEOTIDE SEQUENCE [LARGE SCALE GENOMIC DNA]</scope>
    <source>
        <strain evidence="2 5">CZ-PW-140</strain>
    </source>
</reference>
<dbReference type="OMA" id="MGFEKNI"/>
<dbReference type="GO" id="GO:0005524">
    <property type="term" value="F:ATP binding"/>
    <property type="evidence" value="ECO:0007669"/>
    <property type="project" value="UniProtKB-KW"/>
</dbReference>
<evidence type="ECO:0000313" key="6">
    <source>
        <dbReference type="Proteomes" id="UP000256718"/>
    </source>
</evidence>
<protein>
    <submittedName>
        <fullName evidence="3">ABC transporter ATP-binding protein</fullName>
    </submittedName>
    <submittedName>
        <fullName evidence="4">Transport ATP-binding protein coma</fullName>
        <ecNumber evidence="4">3.4.22.-</ecNumber>
    </submittedName>
</protein>
<dbReference type="Pfam" id="PF03412">
    <property type="entry name" value="Peptidase_C39"/>
    <property type="match status" value="1"/>
</dbReference>
<dbReference type="AlphaFoldDB" id="A0A0E1EJS9"/>
<dbReference type="EC" id="3.4.22.-" evidence="4"/>
<reference evidence="3 6" key="2">
    <citation type="journal article" date="2018" name="Emerg. Microbes Infect.">
        <title>Phenotypic and molecular analysis of nontypeable Group B streptococci: identification of cps2a and hybrid cps2a/cps5 Group B streptococcal capsule gene clusters.</title>
        <authorList>
            <person name="Alhhazmi A."/>
            <person name="Tyrrell G.J."/>
        </authorList>
    </citation>
    <scope>NUCLEOTIDE SEQUENCE [LARGE SCALE GENOMIC DNA]</scope>
    <source>
        <strain evidence="3 6">PLGBS17</strain>
    </source>
</reference>
<dbReference type="KEGG" id="sage:EN72_10255"/>